<keyword evidence="2" id="KW-1185">Reference proteome</keyword>
<accession>A0ACC2E5R7</accession>
<dbReference type="Proteomes" id="UP001162992">
    <property type="component" value="Chromosome 3"/>
</dbReference>
<evidence type="ECO:0000313" key="2">
    <source>
        <dbReference type="Proteomes" id="UP001162992"/>
    </source>
</evidence>
<reference evidence="2" key="1">
    <citation type="journal article" date="2024" name="Proc. Natl. Acad. Sci. U.S.A.">
        <title>Extraordinary preservation of gene collinearity over three hundred million years revealed in homosporous lycophytes.</title>
        <authorList>
            <person name="Li C."/>
            <person name="Wickell D."/>
            <person name="Kuo L.Y."/>
            <person name="Chen X."/>
            <person name="Nie B."/>
            <person name="Liao X."/>
            <person name="Peng D."/>
            <person name="Ji J."/>
            <person name="Jenkins J."/>
            <person name="Williams M."/>
            <person name="Shu S."/>
            <person name="Plott C."/>
            <person name="Barry K."/>
            <person name="Rajasekar S."/>
            <person name="Grimwood J."/>
            <person name="Han X."/>
            <person name="Sun S."/>
            <person name="Hou Z."/>
            <person name="He W."/>
            <person name="Dai G."/>
            <person name="Sun C."/>
            <person name="Schmutz J."/>
            <person name="Leebens-Mack J.H."/>
            <person name="Li F.W."/>
            <person name="Wang L."/>
        </authorList>
    </citation>
    <scope>NUCLEOTIDE SEQUENCE [LARGE SCALE GENOMIC DNA]</scope>
    <source>
        <strain evidence="2">cv. PW_Plant_1</strain>
    </source>
</reference>
<organism evidence="1 2">
    <name type="scientific">Diphasiastrum complanatum</name>
    <name type="common">Issler's clubmoss</name>
    <name type="synonym">Lycopodium complanatum</name>
    <dbReference type="NCBI Taxonomy" id="34168"/>
    <lineage>
        <taxon>Eukaryota</taxon>
        <taxon>Viridiplantae</taxon>
        <taxon>Streptophyta</taxon>
        <taxon>Embryophyta</taxon>
        <taxon>Tracheophyta</taxon>
        <taxon>Lycopodiopsida</taxon>
        <taxon>Lycopodiales</taxon>
        <taxon>Lycopodiaceae</taxon>
        <taxon>Lycopodioideae</taxon>
        <taxon>Diphasiastrum</taxon>
    </lineage>
</organism>
<name>A0ACC2E5R7_DIPCM</name>
<comment type="caution">
    <text evidence="1">The sequence shown here is derived from an EMBL/GenBank/DDBJ whole genome shotgun (WGS) entry which is preliminary data.</text>
</comment>
<proteinExistence type="predicted"/>
<sequence>MDSQVLAFLIGTLVLKCFQFSPVMASDPDPISDFNGGDPPVNFTMRDIFTNGDVTHGPGGIRAALNATIFPAMMSQGITFVQFKLLPCGINLPHTHPRATEMVTLVSGGPMKSGFVDTAGVAHVDILYPGDVTVFPRGMLHFEQNVGTEIAFFISALNSQNPGVLTAAGALFKLPVDAFAMALNQTIEAVTAINSTLYPYGPALQMSSASGCVPGQFKN</sequence>
<evidence type="ECO:0000313" key="1">
    <source>
        <dbReference type="EMBL" id="KAJ7561829.1"/>
    </source>
</evidence>
<protein>
    <submittedName>
        <fullName evidence="1">Uncharacterized protein</fullName>
    </submittedName>
</protein>
<gene>
    <name evidence="1" type="ORF">O6H91_03G043100</name>
</gene>
<dbReference type="EMBL" id="CM055094">
    <property type="protein sequence ID" value="KAJ7561829.1"/>
    <property type="molecule type" value="Genomic_DNA"/>
</dbReference>